<dbReference type="OrthoDB" id="5936191at2"/>
<feature type="chain" id="PRO_5012123457" evidence="1">
    <location>
        <begin position="26"/>
        <end position="374"/>
    </location>
</feature>
<protein>
    <submittedName>
        <fullName evidence="2">Uncharacterized protein</fullName>
    </submittedName>
</protein>
<gene>
    <name evidence="2" type="ORF">ROA7745_04641</name>
</gene>
<evidence type="ECO:0000256" key="1">
    <source>
        <dbReference type="SAM" id="SignalP"/>
    </source>
</evidence>
<name>A0A1X7BYT3_9RHOB</name>
<feature type="signal peptide" evidence="1">
    <location>
        <begin position="1"/>
        <end position="25"/>
    </location>
</feature>
<dbReference type="Proteomes" id="UP000193224">
    <property type="component" value="Unassembled WGS sequence"/>
</dbReference>
<keyword evidence="1" id="KW-0732">Signal</keyword>
<dbReference type="AlphaFoldDB" id="A0A1X7BYT3"/>
<sequence>MTRCTSLSGAVHALLAMFCATPVTAMTFELAGTDMRGDGRSWIQADGPITARTVEEFVAFYDAGPDWWPKRIRFNSTGGNLAQGVELGRELRRRGFATEVGHHEPDPYWNGTGERAFTIRAPGKCASACAYAFMGGVERSIGEGSAIGVHQFYSAGHRATKGVSGPVMVEQGSEQAASAILVSYMLEMGVDARVFAKAGLSGPTEMAWIEAGDEAIQTGLEFSPKSWSPWKIDIYGKGVIAISERQDKKYRMSAHCTEKDGAYYEIYVTDEKSSDGSWGLKSWVADQCIPMGDWDSGKGAHQVIGNRVTMADIAIIDHGNGFFVSFSLGHTPRVGDDPSFLYRANYSACTSDRFIGSSEKMVPAITTAFMNCIQ</sequence>
<keyword evidence="3" id="KW-1185">Reference proteome</keyword>
<dbReference type="EMBL" id="FWXB01000058">
    <property type="protein sequence ID" value="SMC14771.1"/>
    <property type="molecule type" value="Genomic_DNA"/>
</dbReference>
<accession>A0A1X7BYT3</accession>
<evidence type="ECO:0000313" key="2">
    <source>
        <dbReference type="EMBL" id="SMC14771.1"/>
    </source>
</evidence>
<reference evidence="2 3" key="1">
    <citation type="submission" date="2017-03" db="EMBL/GenBank/DDBJ databases">
        <authorList>
            <person name="Afonso C.L."/>
            <person name="Miller P.J."/>
            <person name="Scott M.A."/>
            <person name="Spackman E."/>
            <person name="Goraichik I."/>
            <person name="Dimitrov K.M."/>
            <person name="Suarez D.L."/>
            <person name="Swayne D.E."/>
        </authorList>
    </citation>
    <scope>NUCLEOTIDE SEQUENCE [LARGE SCALE GENOMIC DNA]</scope>
    <source>
        <strain evidence="2 3">CECT 7745</strain>
    </source>
</reference>
<dbReference type="RefSeq" id="WP_139836572.1">
    <property type="nucleotide sequence ID" value="NZ_FWXB01000058.1"/>
</dbReference>
<evidence type="ECO:0000313" key="3">
    <source>
        <dbReference type="Proteomes" id="UP000193224"/>
    </source>
</evidence>
<dbReference type="SUPFAM" id="SSF52096">
    <property type="entry name" value="ClpP/crotonase"/>
    <property type="match status" value="1"/>
</dbReference>
<dbReference type="InterPro" id="IPR029045">
    <property type="entry name" value="ClpP/crotonase-like_dom_sf"/>
</dbReference>
<organism evidence="2 3">
    <name type="scientific">Roseovarius aestuarii</name>
    <dbReference type="NCBI Taxonomy" id="475083"/>
    <lineage>
        <taxon>Bacteria</taxon>
        <taxon>Pseudomonadati</taxon>
        <taxon>Pseudomonadota</taxon>
        <taxon>Alphaproteobacteria</taxon>
        <taxon>Rhodobacterales</taxon>
        <taxon>Roseobacteraceae</taxon>
        <taxon>Roseovarius</taxon>
    </lineage>
</organism>
<dbReference type="Gene3D" id="3.90.226.10">
    <property type="entry name" value="2-enoyl-CoA Hydratase, Chain A, domain 1"/>
    <property type="match status" value="1"/>
</dbReference>
<proteinExistence type="predicted"/>